<organism evidence="1">
    <name type="scientific">Siphoviridae sp. ct1TR2</name>
    <dbReference type="NCBI Taxonomy" id="2825309"/>
    <lineage>
        <taxon>Viruses</taxon>
        <taxon>Duplodnaviria</taxon>
        <taxon>Heunggongvirae</taxon>
        <taxon>Uroviricota</taxon>
        <taxon>Caudoviricetes</taxon>
    </lineage>
</organism>
<proteinExistence type="predicted"/>
<sequence>MIRGWSSIESDGRIFKRHVLHINFPLSYILGSGRSL</sequence>
<accession>A0A8S5NU11</accession>
<dbReference type="EMBL" id="BK015245">
    <property type="protein sequence ID" value="DAD97672.1"/>
    <property type="molecule type" value="Genomic_DNA"/>
</dbReference>
<name>A0A8S5NU11_9CAUD</name>
<protein>
    <submittedName>
        <fullName evidence="1">Uncharacterized protein</fullName>
    </submittedName>
</protein>
<reference evidence="1" key="1">
    <citation type="journal article" date="2021" name="Proc. Natl. Acad. Sci. U.S.A.">
        <title>A Catalog of Tens of Thousands of Viruses from Human Metagenomes Reveals Hidden Associations with Chronic Diseases.</title>
        <authorList>
            <person name="Tisza M.J."/>
            <person name="Buck C.B."/>
        </authorList>
    </citation>
    <scope>NUCLEOTIDE SEQUENCE</scope>
    <source>
        <strain evidence="1">Ct1TR2</strain>
    </source>
</reference>
<evidence type="ECO:0000313" key="1">
    <source>
        <dbReference type="EMBL" id="DAD97672.1"/>
    </source>
</evidence>